<evidence type="ECO:0000313" key="3">
    <source>
        <dbReference type="Proteomes" id="UP000243579"/>
    </source>
</evidence>
<dbReference type="OrthoDB" id="444255at2759"/>
<dbReference type="InterPro" id="IPR007074">
    <property type="entry name" value="LicD/FKTN/FKRP_NTP_transf"/>
</dbReference>
<gene>
    <name evidence="2" type="ORF">ACHHYP_15407</name>
</gene>
<accession>A0A1V9ZF00</accession>
<comment type="caution">
    <text evidence="2">The sequence shown here is derived from an EMBL/GenBank/DDBJ whole genome shotgun (WGS) entry which is preliminary data.</text>
</comment>
<dbReference type="Proteomes" id="UP000243579">
    <property type="component" value="Unassembled WGS sequence"/>
</dbReference>
<name>A0A1V9ZF00_ACHHY</name>
<reference evidence="2 3" key="1">
    <citation type="journal article" date="2014" name="Genome Biol. Evol.">
        <title>The secreted proteins of Achlya hypogyna and Thraustotheca clavata identify the ancestral oomycete secretome and reveal gene acquisitions by horizontal gene transfer.</title>
        <authorList>
            <person name="Misner I."/>
            <person name="Blouin N."/>
            <person name="Leonard G."/>
            <person name="Richards T.A."/>
            <person name="Lane C.E."/>
        </authorList>
    </citation>
    <scope>NUCLEOTIDE SEQUENCE [LARGE SCALE GENOMIC DNA]</scope>
    <source>
        <strain evidence="2 3">ATCC 48635</strain>
    </source>
</reference>
<dbReference type="STRING" id="1202772.A0A1V9ZF00"/>
<dbReference type="Pfam" id="PF04991">
    <property type="entry name" value="LicD"/>
    <property type="match status" value="1"/>
</dbReference>
<keyword evidence="3" id="KW-1185">Reference proteome</keyword>
<dbReference type="GO" id="GO:0009100">
    <property type="term" value="P:glycoprotein metabolic process"/>
    <property type="evidence" value="ECO:0007669"/>
    <property type="project" value="UniProtKB-ARBA"/>
</dbReference>
<dbReference type="AlphaFoldDB" id="A0A1V9ZF00"/>
<evidence type="ECO:0000259" key="1">
    <source>
        <dbReference type="Pfam" id="PF04991"/>
    </source>
</evidence>
<feature type="domain" description="LicD/FKTN/FKRP nucleotidyltransferase" evidence="1">
    <location>
        <begin position="114"/>
        <end position="314"/>
    </location>
</feature>
<dbReference type="InterPro" id="IPR052942">
    <property type="entry name" value="LPS_cholinephosphotransferase"/>
</dbReference>
<dbReference type="EMBL" id="JNBR01000141">
    <property type="protein sequence ID" value="OQR96542.1"/>
    <property type="molecule type" value="Genomic_DNA"/>
</dbReference>
<dbReference type="PANTHER" id="PTHR43404">
    <property type="entry name" value="LIPOPOLYSACCHARIDE CHOLINEPHOSPHOTRANSFERASE LICD"/>
    <property type="match status" value="1"/>
</dbReference>
<proteinExistence type="predicted"/>
<sequence length="324" mass="36812">MVAKVPSEVPTRFTTKIALAVTASLVAIFCLQATVGSPELLARHFRAATDGPAFYKDEKGGIHIKDPEGKKDCVVLWTGHLNTDFMNTSHCYDLAEQQTYIREMVYTFADLMDAHGIEYWVDSGTLLGVFRNKSLISFDTDADVGLTQASLDKLRHTNVSVPAHYELFVNDSPFYRDGPYSYLPARFVHTLTGIYIDMFEFLPTTKVEVVSKTEVVDLNLLPSSFSQLEKNGTKVQIETTKNTSVHMELTTHEKTEVAMLGPVPSICWWECHKCEGRHFNLPRDWIFPLERCQFDDRMVWCPAKAKEYLTILYGDDFMTPVFSH</sequence>
<evidence type="ECO:0000313" key="2">
    <source>
        <dbReference type="EMBL" id="OQR96542.1"/>
    </source>
</evidence>
<organism evidence="2 3">
    <name type="scientific">Achlya hypogyna</name>
    <name type="common">Oomycete</name>
    <name type="synonym">Protoachlya hypogyna</name>
    <dbReference type="NCBI Taxonomy" id="1202772"/>
    <lineage>
        <taxon>Eukaryota</taxon>
        <taxon>Sar</taxon>
        <taxon>Stramenopiles</taxon>
        <taxon>Oomycota</taxon>
        <taxon>Saprolegniomycetes</taxon>
        <taxon>Saprolegniales</taxon>
        <taxon>Achlyaceae</taxon>
        <taxon>Achlya</taxon>
    </lineage>
</organism>
<dbReference type="PANTHER" id="PTHR43404:SF1">
    <property type="entry name" value="MNN4P"/>
    <property type="match status" value="1"/>
</dbReference>
<protein>
    <recommendedName>
        <fullName evidence="1">LicD/FKTN/FKRP nucleotidyltransferase domain-containing protein</fullName>
    </recommendedName>
</protein>